<keyword evidence="4" id="KW-1185">Reference proteome</keyword>
<evidence type="ECO:0000256" key="1">
    <source>
        <dbReference type="ARBA" id="ARBA00009048"/>
    </source>
</evidence>
<dbReference type="InterPro" id="IPR010734">
    <property type="entry name" value="Copine_C"/>
</dbReference>
<protein>
    <recommendedName>
        <fullName evidence="2">C2 domain-containing protein</fullName>
    </recommendedName>
</protein>
<dbReference type="SMART" id="SM00327">
    <property type="entry name" value="VWA"/>
    <property type="match status" value="1"/>
</dbReference>
<dbReference type="PROSITE" id="PS50004">
    <property type="entry name" value="C2"/>
    <property type="match status" value="1"/>
</dbReference>
<dbReference type="Gene3D" id="2.60.40.150">
    <property type="entry name" value="C2 domain"/>
    <property type="match status" value="1"/>
</dbReference>
<dbReference type="Pfam" id="PF00168">
    <property type="entry name" value="C2"/>
    <property type="match status" value="1"/>
</dbReference>
<sequence length="643" mass="72684">MGACCTTGDDEAQAFGRQVNAGMDKRNDVQKAMNILFERNNTFMKLDLRFKARELPNIDSGTKTDSFCVIFEHIKDPGNPENGQWIERGRTEIVVNTNDPSFVKTISIDYYFEQDQEFLVLLHDSDNFENDTISLAGTNYIGQNQFKIQNLVCNRDKEIEIPLHDKEGQGAGTKGYVTINYEEELSCTNQDLKLAVSMFEGNFVENRAYFIEISKIKPHPSNESIKIFRSEKCTFDNEALIPFQEIIIPVDCFLCAKNAGINIHEIPLKITLREYNQMGDHKETAHISTSIGNLLNGDSLITLAGTTHEHTFSLKRNKGQLVRTHSFLDYISNGCEMAFIAGVDFTGSNLSGANGLNLHSTSLQENQYFNAIQQVSSILLNFDSDKQVPLFGFGAVVDRRYYNNVSHCFALNGNSFRPEVQDIGGIQDAYMNTINNVQYAGPTFFAPMLKKWNEMVSFECEKNTKKYYTFLILTDGMIHDINDTVEQVVVSSRLPVSIIIVGIGNANFSNMVFLDSDEQPLFCKNTQSFSKRDNVQFVKFNDINKNGDNFEALARETLKELPRQMIEYFEGVDIEPSDMGIPDPNLEVRDYSSYKAMELMSSPHFASEGNQDLVQKVIQEGIADPDTIEYSAFNLSYVNNLKL</sequence>
<dbReference type="AlphaFoldDB" id="A0AAD1X7C8"/>
<evidence type="ECO:0000313" key="4">
    <source>
        <dbReference type="Proteomes" id="UP001295684"/>
    </source>
</evidence>
<dbReference type="PANTHER" id="PTHR10857:SF106">
    <property type="entry name" value="C2 DOMAIN-CONTAINING PROTEIN"/>
    <property type="match status" value="1"/>
</dbReference>
<dbReference type="InterPro" id="IPR035892">
    <property type="entry name" value="C2_domain_sf"/>
</dbReference>
<dbReference type="CDD" id="cd04048">
    <property type="entry name" value="C2A_Copine"/>
    <property type="match status" value="1"/>
</dbReference>
<name>A0AAD1X7C8_EUPCR</name>
<dbReference type="Proteomes" id="UP001295684">
    <property type="component" value="Unassembled WGS sequence"/>
</dbReference>
<accession>A0AAD1X7C8</accession>
<gene>
    <name evidence="3" type="ORF">ECRASSUSDP1_LOCUS1478</name>
</gene>
<dbReference type="SUPFAM" id="SSF53300">
    <property type="entry name" value="vWA-like"/>
    <property type="match status" value="1"/>
</dbReference>
<organism evidence="3 4">
    <name type="scientific">Euplotes crassus</name>
    <dbReference type="NCBI Taxonomy" id="5936"/>
    <lineage>
        <taxon>Eukaryota</taxon>
        <taxon>Sar</taxon>
        <taxon>Alveolata</taxon>
        <taxon>Ciliophora</taxon>
        <taxon>Intramacronucleata</taxon>
        <taxon>Spirotrichea</taxon>
        <taxon>Hypotrichia</taxon>
        <taxon>Euplotida</taxon>
        <taxon>Euplotidae</taxon>
        <taxon>Moneuplotes</taxon>
    </lineage>
</organism>
<dbReference type="GO" id="GO:0005544">
    <property type="term" value="F:calcium-dependent phospholipid binding"/>
    <property type="evidence" value="ECO:0007669"/>
    <property type="project" value="InterPro"/>
</dbReference>
<proteinExistence type="inferred from homology"/>
<evidence type="ECO:0000313" key="3">
    <source>
        <dbReference type="EMBL" id="CAI2360180.1"/>
    </source>
</evidence>
<dbReference type="InterPro" id="IPR000008">
    <property type="entry name" value="C2_dom"/>
</dbReference>
<comment type="caution">
    <text evidence="3">The sequence shown here is derived from an EMBL/GenBank/DDBJ whole genome shotgun (WGS) entry which is preliminary data.</text>
</comment>
<dbReference type="GO" id="GO:0005886">
    <property type="term" value="C:plasma membrane"/>
    <property type="evidence" value="ECO:0007669"/>
    <property type="project" value="TreeGrafter"/>
</dbReference>
<dbReference type="GO" id="GO:0071277">
    <property type="term" value="P:cellular response to calcium ion"/>
    <property type="evidence" value="ECO:0007669"/>
    <property type="project" value="TreeGrafter"/>
</dbReference>
<dbReference type="Pfam" id="PF07002">
    <property type="entry name" value="Copine"/>
    <property type="match status" value="1"/>
</dbReference>
<dbReference type="InterPro" id="IPR036465">
    <property type="entry name" value="vWFA_dom_sf"/>
</dbReference>
<dbReference type="InterPro" id="IPR002035">
    <property type="entry name" value="VWF_A"/>
</dbReference>
<feature type="domain" description="C2" evidence="2">
    <location>
        <begin position="25"/>
        <end position="163"/>
    </location>
</feature>
<dbReference type="InterPro" id="IPR045052">
    <property type="entry name" value="Copine"/>
</dbReference>
<evidence type="ECO:0000259" key="2">
    <source>
        <dbReference type="PROSITE" id="PS50004"/>
    </source>
</evidence>
<dbReference type="PANTHER" id="PTHR10857">
    <property type="entry name" value="COPINE"/>
    <property type="match status" value="1"/>
</dbReference>
<comment type="similarity">
    <text evidence="1">Belongs to the copine family.</text>
</comment>
<dbReference type="EMBL" id="CAMPGE010001397">
    <property type="protein sequence ID" value="CAI2360180.1"/>
    <property type="molecule type" value="Genomic_DNA"/>
</dbReference>
<dbReference type="SUPFAM" id="SSF49562">
    <property type="entry name" value="C2 domain (Calcium/lipid-binding domain, CaLB)"/>
    <property type="match status" value="1"/>
</dbReference>
<reference evidence="3" key="1">
    <citation type="submission" date="2023-07" db="EMBL/GenBank/DDBJ databases">
        <authorList>
            <consortium name="AG Swart"/>
            <person name="Singh M."/>
            <person name="Singh A."/>
            <person name="Seah K."/>
            <person name="Emmerich C."/>
        </authorList>
    </citation>
    <scope>NUCLEOTIDE SEQUENCE</scope>
    <source>
        <strain evidence="3">DP1</strain>
    </source>
</reference>